<feature type="non-terminal residue" evidence="2">
    <location>
        <position position="488"/>
    </location>
</feature>
<dbReference type="OrthoDB" id="2756194at2759"/>
<evidence type="ECO:0000256" key="1">
    <source>
        <dbReference type="SAM" id="MobiDB-lite"/>
    </source>
</evidence>
<evidence type="ECO:0000313" key="2">
    <source>
        <dbReference type="EMBL" id="RPD52135.1"/>
    </source>
</evidence>
<feature type="region of interest" description="Disordered" evidence="1">
    <location>
        <begin position="447"/>
        <end position="469"/>
    </location>
</feature>
<protein>
    <submittedName>
        <fullName evidence="2">Uncharacterized protein</fullName>
    </submittedName>
</protein>
<sequence>MVITSPNMDYIPAYPVDRQVIETYTDGLWGAHEYSRLPQRLLPGRWHVACIPASASPPEVPSVLWLALRPDQDWRQDPGIGFNGLGYIFDETRAALEAAADYAIRRFDAMSAPANVRDYGKMLVLILRQVVDRMRHLPAAPSVSIAVAAHVQRVCLELAGLKTYIDIVAPRLASSEDYSMEVLPVVGTFVGDGTEAQSATRVGIPTWFLQPLTEDLPVWAVVDTRGPPSMMSQQTMDPPIFQRAQSLVGVSNLTGNWQESMLLRVSKHVAGSHLASLSVVEVPAVPEADPPPKRLRLHDEDAQATHPLEGSSRPRPPSESSTRLPAPASVAPQPSKSLCLSPFYQLPAAWEAALRAVSPVPLSVSSAVYFYPPPFLLDTISSLAPLADDCEHPQHARSDEKVHRYLHNLVRIRRFLRARIFDPSLSHEPLSISEWRAALWGDYQMKTHPPNAARSPSDLRRAQRRQDRRNAVSRLFARVAQLRSYRED</sequence>
<evidence type="ECO:0000313" key="3">
    <source>
        <dbReference type="Proteomes" id="UP000313359"/>
    </source>
</evidence>
<gene>
    <name evidence="2" type="ORF">L227DRAFT_465589</name>
</gene>
<name>A0A5C2RNN5_9APHY</name>
<dbReference type="EMBL" id="ML122419">
    <property type="protein sequence ID" value="RPD52135.1"/>
    <property type="molecule type" value="Genomic_DNA"/>
</dbReference>
<feature type="compositionally biased region" description="Basic and acidic residues" evidence="1">
    <location>
        <begin position="457"/>
        <end position="469"/>
    </location>
</feature>
<reference evidence="2" key="1">
    <citation type="journal article" date="2018" name="Genome Biol. Evol.">
        <title>Genomics and development of Lentinus tigrinus, a white-rot wood-decaying mushroom with dimorphic fruiting bodies.</title>
        <authorList>
            <person name="Wu B."/>
            <person name="Xu Z."/>
            <person name="Knudson A."/>
            <person name="Carlson A."/>
            <person name="Chen N."/>
            <person name="Kovaka S."/>
            <person name="LaButti K."/>
            <person name="Lipzen A."/>
            <person name="Pennachio C."/>
            <person name="Riley R."/>
            <person name="Schakwitz W."/>
            <person name="Umezawa K."/>
            <person name="Ohm R.A."/>
            <person name="Grigoriev I.V."/>
            <person name="Nagy L.G."/>
            <person name="Gibbons J."/>
            <person name="Hibbett D."/>
        </authorList>
    </citation>
    <scope>NUCLEOTIDE SEQUENCE [LARGE SCALE GENOMIC DNA]</scope>
    <source>
        <strain evidence="2">ALCF2SS1-6</strain>
    </source>
</reference>
<keyword evidence="3" id="KW-1185">Reference proteome</keyword>
<dbReference type="AlphaFoldDB" id="A0A5C2RNN5"/>
<feature type="compositionally biased region" description="Low complexity" evidence="1">
    <location>
        <begin position="307"/>
        <end position="325"/>
    </location>
</feature>
<organism evidence="2 3">
    <name type="scientific">Lentinus tigrinus ALCF2SS1-6</name>
    <dbReference type="NCBI Taxonomy" id="1328759"/>
    <lineage>
        <taxon>Eukaryota</taxon>
        <taxon>Fungi</taxon>
        <taxon>Dikarya</taxon>
        <taxon>Basidiomycota</taxon>
        <taxon>Agaricomycotina</taxon>
        <taxon>Agaricomycetes</taxon>
        <taxon>Polyporales</taxon>
        <taxon>Polyporaceae</taxon>
        <taxon>Lentinus</taxon>
    </lineage>
</organism>
<accession>A0A5C2RNN5</accession>
<feature type="region of interest" description="Disordered" evidence="1">
    <location>
        <begin position="304"/>
        <end position="331"/>
    </location>
</feature>
<proteinExistence type="predicted"/>
<dbReference type="Proteomes" id="UP000313359">
    <property type="component" value="Unassembled WGS sequence"/>
</dbReference>